<reference evidence="1" key="1">
    <citation type="journal article" date="2020" name="mSystems">
        <title>Genome- and Community-Level Interaction Insights into Carbon Utilization and Element Cycling Functions of Hydrothermarchaeota in Hydrothermal Sediment.</title>
        <authorList>
            <person name="Zhou Z."/>
            <person name="Liu Y."/>
            <person name="Xu W."/>
            <person name="Pan J."/>
            <person name="Luo Z.H."/>
            <person name="Li M."/>
        </authorList>
    </citation>
    <scope>NUCLEOTIDE SEQUENCE [LARGE SCALE GENOMIC DNA]</scope>
    <source>
        <strain evidence="1">SpSt-1</strain>
    </source>
</reference>
<dbReference type="InterPro" id="IPR029052">
    <property type="entry name" value="Metallo-depent_PP-like"/>
</dbReference>
<sequence>MSIKKIAVVQEVSYSECSKVVDKILNEDIDFVILCGGLEECIKIIDVPKRSFGIVKLEDDVYIIKLMKSRGIYISGRWKEIEKDLCIGGIDAKNPIQNLSMVIEKPPKSCKNIVLVTHYPQLNTKCSLIKILEKKISLGLNINFIDRLLNQIERLILICCNSALDKSCIDFTIDEKLINIVLVRHFAKLIIDFNNVNAIAIED</sequence>
<gene>
    <name evidence="1" type="ORF">ENL47_09440</name>
</gene>
<evidence type="ECO:0000313" key="1">
    <source>
        <dbReference type="EMBL" id="HHR96995.1"/>
    </source>
</evidence>
<protein>
    <recommendedName>
        <fullName evidence="2">Phosphoesterase</fullName>
    </recommendedName>
</protein>
<dbReference type="AlphaFoldDB" id="A0A7C5YXL7"/>
<accession>A0A7C5YXL7</accession>
<comment type="caution">
    <text evidence="1">The sequence shown here is derived from an EMBL/GenBank/DDBJ whole genome shotgun (WGS) entry which is preliminary data.</text>
</comment>
<organism evidence="1">
    <name type="scientific">Ignisphaera aggregans</name>
    <dbReference type="NCBI Taxonomy" id="334771"/>
    <lineage>
        <taxon>Archaea</taxon>
        <taxon>Thermoproteota</taxon>
        <taxon>Thermoprotei</taxon>
        <taxon>Desulfurococcales</taxon>
        <taxon>Desulfurococcaceae</taxon>
        <taxon>Ignisphaera</taxon>
    </lineage>
</organism>
<proteinExistence type="predicted"/>
<dbReference type="EMBL" id="DRUB01000186">
    <property type="protein sequence ID" value="HHR96995.1"/>
    <property type="molecule type" value="Genomic_DNA"/>
</dbReference>
<dbReference type="SUPFAM" id="SSF56300">
    <property type="entry name" value="Metallo-dependent phosphatases"/>
    <property type="match status" value="1"/>
</dbReference>
<evidence type="ECO:0008006" key="2">
    <source>
        <dbReference type="Google" id="ProtNLM"/>
    </source>
</evidence>
<name>A0A7C5YXL7_9CREN</name>